<evidence type="ECO:0000313" key="3">
    <source>
        <dbReference type="Proteomes" id="UP000257144"/>
    </source>
</evidence>
<sequence length="84" mass="9502">MVNIFTVKTVCPRGRRFFAVGGYFGQKRQFNNESQDIRCGCLYRLWIWTKEGENMGPVSKSGVDLDKERGKHGTGVQIRGGFGQ</sequence>
<evidence type="ECO:0000256" key="1">
    <source>
        <dbReference type="SAM" id="MobiDB-lite"/>
    </source>
</evidence>
<keyword evidence="3" id="KW-1185">Reference proteome</keyword>
<accession>A0A3D8GR31</accession>
<evidence type="ECO:0000313" key="2">
    <source>
        <dbReference type="EMBL" id="RDU36943.1"/>
    </source>
</evidence>
<organism evidence="2 3">
    <name type="scientific">Neobacillus piezotolerans</name>
    <dbReference type="NCBI Taxonomy" id="2259171"/>
    <lineage>
        <taxon>Bacteria</taxon>
        <taxon>Bacillati</taxon>
        <taxon>Bacillota</taxon>
        <taxon>Bacilli</taxon>
        <taxon>Bacillales</taxon>
        <taxon>Bacillaceae</taxon>
        <taxon>Neobacillus</taxon>
    </lineage>
</organism>
<name>A0A3D8GR31_9BACI</name>
<reference evidence="2 3" key="1">
    <citation type="submission" date="2018-07" db="EMBL/GenBank/DDBJ databases">
        <title>Bacillus sp. YLB-04 draft genome sequence.</title>
        <authorList>
            <person name="Yu L."/>
            <person name="Tang X."/>
        </authorList>
    </citation>
    <scope>NUCLEOTIDE SEQUENCE [LARGE SCALE GENOMIC DNA]</scope>
    <source>
        <strain evidence="2 3">YLB-04</strain>
    </source>
</reference>
<proteinExistence type="predicted"/>
<dbReference type="AlphaFoldDB" id="A0A3D8GR31"/>
<protein>
    <submittedName>
        <fullName evidence="2">Uncharacterized protein</fullName>
    </submittedName>
</protein>
<comment type="caution">
    <text evidence="2">The sequence shown here is derived from an EMBL/GenBank/DDBJ whole genome shotgun (WGS) entry which is preliminary data.</text>
</comment>
<feature type="region of interest" description="Disordered" evidence="1">
    <location>
        <begin position="58"/>
        <end position="84"/>
    </location>
</feature>
<gene>
    <name evidence="2" type="ORF">DRW41_09590</name>
</gene>
<dbReference type="Proteomes" id="UP000257144">
    <property type="component" value="Unassembled WGS sequence"/>
</dbReference>
<dbReference type="EMBL" id="QNQT01000003">
    <property type="protein sequence ID" value="RDU36943.1"/>
    <property type="molecule type" value="Genomic_DNA"/>
</dbReference>